<reference evidence="2 3" key="1">
    <citation type="journal article" date="2016" name="Nat. Commun.">
        <title>Extremotolerant tardigrade genome and improved radiotolerance of human cultured cells by tardigrade-unique protein.</title>
        <authorList>
            <person name="Hashimoto T."/>
            <person name="Horikawa D.D."/>
            <person name="Saito Y."/>
            <person name="Kuwahara H."/>
            <person name="Kozuka-Hata H."/>
            <person name="Shin-I T."/>
            <person name="Minakuchi Y."/>
            <person name="Ohishi K."/>
            <person name="Motoyama A."/>
            <person name="Aizu T."/>
            <person name="Enomoto A."/>
            <person name="Kondo K."/>
            <person name="Tanaka S."/>
            <person name="Hara Y."/>
            <person name="Koshikawa S."/>
            <person name="Sagara H."/>
            <person name="Miura T."/>
            <person name="Yokobori S."/>
            <person name="Miyagawa K."/>
            <person name="Suzuki Y."/>
            <person name="Kubo T."/>
            <person name="Oyama M."/>
            <person name="Kohara Y."/>
            <person name="Fujiyama A."/>
            <person name="Arakawa K."/>
            <person name="Katayama T."/>
            <person name="Toyoda A."/>
            <person name="Kunieda T."/>
        </authorList>
    </citation>
    <scope>NUCLEOTIDE SEQUENCE [LARGE SCALE GENOMIC DNA]</scope>
    <source>
        <strain evidence="2 3">YOKOZUNA-1</strain>
    </source>
</reference>
<dbReference type="EMBL" id="BDGG01000001">
    <property type="protein sequence ID" value="GAU89695.1"/>
    <property type="molecule type" value="Genomic_DNA"/>
</dbReference>
<proteinExistence type="predicted"/>
<protein>
    <submittedName>
        <fullName evidence="2">Uncharacterized protein</fullName>
    </submittedName>
</protein>
<gene>
    <name evidence="2" type="primary">RvY_02212-1</name>
    <name evidence="2" type="synonym">RvY_02212.1</name>
    <name evidence="2" type="ORF">RvY_02212</name>
</gene>
<keyword evidence="3" id="KW-1185">Reference proteome</keyword>
<accession>A0A1D1UMP9</accession>
<feature type="region of interest" description="Disordered" evidence="1">
    <location>
        <begin position="1"/>
        <end position="22"/>
    </location>
</feature>
<organism evidence="2 3">
    <name type="scientific">Ramazzottius varieornatus</name>
    <name type="common">Water bear</name>
    <name type="synonym">Tardigrade</name>
    <dbReference type="NCBI Taxonomy" id="947166"/>
    <lineage>
        <taxon>Eukaryota</taxon>
        <taxon>Metazoa</taxon>
        <taxon>Ecdysozoa</taxon>
        <taxon>Tardigrada</taxon>
        <taxon>Eutardigrada</taxon>
        <taxon>Parachela</taxon>
        <taxon>Hypsibioidea</taxon>
        <taxon>Ramazzottiidae</taxon>
        <taxon>Ramazzottius</taxon>
    </lineage>
</organism>
<sequence length="45" mass="5227">MKLAREWKPSASQTRASSNGFPSRHRCGFPKSLLKTFPKSCTEWW</sequence>
<evidence type="ECO:0000313" key="2">
    <source>
        <dbReference type="EMBL" id="GAU89695.1"/>
    </source>
</evidence>
<evidence type="ECO:0000256" key="1">
    <source>
        <dbReference type="SAM" id="MobiDB-lite"/>
    </source>
</evidence>
<dbReference type="AlphaFoldDB" id="A0A1D1UMP9"/>
<evidence type="ECO:0000313" key="3">
    <source>
        <dbReference type="Proteomes" id="UP000186922"/>
    </source>
</evidence>
<comment type="caution">
    <text evidence="2">The sequence shown here is derived from an EMBL/GenBank/DDBJ whole genome shotgun (WGS) entry which is preliminary data.</text>
</comment>
<name>A0A1D1UMP9_RAMVA</name>
<dbReference type="Proteomes" id="UP000186922">
    <property type="component" value="Unassembled WGS sequence"/>
</dbReference>
<feature type="compositionally biased region" description="Polar residues" evidence="1">
    <location>
        <begin position="10"/>
        <end position="21"/>
    </location>
</feature>